<reference evidence="3" key="2">
    <citation type="journal article" date="2020" name="Microorganisms">
        <title>Osmotic Adaptation and Compatible Solute Biosynthesis of Phototrophic Bacteria as Revealed from Genome Analyses.</title>
        <authorList>
            <person name="Imhoff J.F."/>
            <person name="Rahn T."/>
            <person name="Kunzel S."/>
            <person name="Keller A."/>
            <person name="Neulinger S.C."/>
        </authorList>
    </citation>
    <scope>NUCLEOTIDE SEQUENCE</scope>
    <source>
        <strain evidence="3">DSM 11080</strain>
    </source>
</reference>
<name>A0AAJ0U1R1_9GAMM</name>
<dbReference type="RefSeq" id="WP_200344620.1">
    <property type="nucleotide sequence ID" value="NZ_NRSJ01000003.1"/>
</dbReference>
<dbReference type="AlphaFoldDB" id="A0AAJ0U1R1"/>
<evidence type="ECO:0000313" key="3">
    <source>
        <dbReference type="EMBL" id="MBK1703577.1"/>
    </source>
</evidence>
<comment type="caution">
    <text evidence="3">The sequence shown here is derived from an EMBL/GenBank/DDBJ whole genome shotgun (WGS) entry which is preliminary data.</text>
</comment>
<proteinExistence type="predicted"/>
<dbReference type="SUPFAM" id="SSF46785">
    <property type="entry name" value="Winged helix' DNA-binding domain"/>
    <property type="match status" value="1"/>
</dbReference>
<evidence type="ECO:0000256" key="1">
    <source>
        <dbReference type="SAM" id="MobiDB-lite"/>
    </source>
</evidence>
<feature type="domain" description="Transcriptional regulator HTH-type FeoC" evidence="2">
    <location>
        <begin position="1"/>
        <end position="68"/>
    </location>
</feature>
<dbReference type="Proteomes" id="UP001296776">
    <property type="component" value="Unassembled WGS sequence"/>
</dbReference>
<gene>
    <name evidence="3" type="ORF">CKO40_03150</name>
</gene>
<evidence type="ECO:0000313" key="4">
    <source>
        <dbReference type="Proteomes" id="UP001296776"/>
    </source>
</evidence>
<dbReference type="InterPro" id="IPR015102">
    <property type="entry name" value="Tscrpt_reg_HTH_FeoC"/>
</dbReference>
<dbReference type="Gene3D" id="1.10.10.10">
    <property type="entry name" value="Winged helix-like DNA-binding domain superfamily/Winged helix DNA-binding domain"/>
    <property type="match status" value="1"/>
</dbReference>
<sequence>MLTAARDFVRAQGVTSLHEVAMHLGVSEEVADALMQKWLEKGRIERVATRPKCSACDLCAGAPTSLYRWTGSQPPENPDQPEPGRSTKVPSDCPAGGPPQAQR</sequence>
<dbReference type="Pfam" id="PF09012">
    <property type="entry name" value="FeoC"/>
    <property type="match status" value="1"/>
</dbReference>
<organism evidence="3 4">
    <name type="scientific">Halochromatium glycolicum</name>
    <dbReference type="NCBI Taxonomy" id="85075"/>
    <lineage>
        <taxon>Bacteria</taxon>
        <taxon>Pseudomonadati</taxon>
        <taxon>Pseudomonadota</taxon>
        <taxon>Gammaproteobacteria</taxon>
        <taxon>Chromatiales</taxon>
        <taxon>Chromatiaceae</taxon>
        <taxon>Halochromatium</taxon>
    </lineage>
</organism>
<keyword evidence="4" id="KW-1185">Reference proteome</keyword>
<feature type="region of interest" description="Disordered" evidence="1">
    <location>
        <begin position="67"/>
        <end position="103"/>
    </location>
</feature>
<accession>A0AAJ0U1R1</accession>
<dbReference type="InterPro" id="IPR036390">
    <property type="entry name" value="WH_DNA-bd_sf"/>
</dbReference>
<dbReference type="EMBL" id="NRSJ01000003">
    <property type="protein sequence ID" value="MBK1703577.1"/>
    <property type="molecule type" value="Genomic_DNA"/>
</dbReference>
<protein>
    <recommendedName>
        <fullName evidence="2">Transcriptional regulator HTH-type FeoC domain-containing protein</fullName>
    </recommendedName>
</protein>
<dbReference type="InterPro" id="IPR036388">
    <property type="entry name" value="WH-like_DNA-bd_sf"/>
</dbReference>
<evidence type="ECO:0000259" key="2">
    <source>
        <dbReference type="Pfam" id="PF09012"/>
    </source>
</evidence>
<reference evidence="3" key="1">
    <citation type="submission" date="2017-08" db="EMBL/GenBank/DDBJ databases">
        <authorList>
            <person name="Imhoff J.F."/>
            <person name="Rahn T."/>
            <person name="Kuenzel S."/>
            <person name="Neulinger S.C."/>
        </authorList>
    </citation>
    <scope>NUCLEOTIDE SEQUENCE</scope>
    <source>
        <strain evidence="3">DSM 11080</strain>
    </source>
</reference>